<feature type="chain" id="PRO_5032947868" description="Proteinase inhibitor I42 chagasin domain-containing protein" evidence="1">
    <location>
        <begin position="21"/>
        <end position="184"/>
    </location>
</feature>
<protein>
    <recommendedName>
        <fullName evidence="4">Proteinase inhibitor I42 chagasin domain-containing protein</fullName>
    </recommendedName>
</protein>
<gene>
    <name evidence="2" type="ORF">GGR36_001541</name>
</gene>
<proteinExistence type="predicted"/>
<dbReference type="AlphaFoldDB" id="A0A840BHX2"/>
<evidence type="ECO:0008006" key="4">
    <source>
        <dbReference type="Google" id="ProtNLM"/>
    </source>
</evidence>
<keyword evidence="1" id="KW-0732">Signal</keyword>
<evidence type="ECO:0000256" key="1">
    <source>
        <dbReference type="SAM" id="SignalP"/>
    </source>
</evidence>
<evidence type="ECO:0000313" key="2">
    <source>
        <dbReference type="EMBL" id="MBB4012233.1"/>
    </source>
</evidence>
<dbReference type="RefSeq" id="WP_183633953.1">
    <property type="nucleotide sequence ID" value="NZ_BAABLE010000011.1"/>
</dbReference>
<dbReference type="PROSITE" id="PS51257">
    <property type="entry name" value="PROKAR_LIPOPROTEIN"/>
    <property type="match status" value="1"/>
</dbReference>
<keyword evidence="3" id="KW-1185">Reference proteome</keyword>
<dbReference type="EMBL" id="JACIET010000001">
    <property type="protein sequence ID" value="MBB4012233.1"/>
    <property type="molecule type" value="Genomic_DNA"/>
</dbReference>
<comment type="caution">
    <text evidence="2">The sequence shown here is derived from an EMBL/GenBank/DDBJ whole genome shotgun (WGS) entry which is preliminary data.</text>
</comment>
<feature type="signal peptide" evidence="1">
    <location>
        <begin position="1"/>
        <end position="20"/>
    </location>
</feature>
<reference evidence="2 3" key="1">
    <citation type="submission" date="2020-08" db="EMBL/GenBank/DDBJ databases">
        <title>Genomic Encyclopedia of Type Strains, Phase IV (KMG-IV): sequencing the most valuable type-strain genomes for metagenomic binning, comparative biology and taxonomic classification.</title>
        <authorList>
            <person name="Goeker M."/>
        </authorList>
    </citation>
    <scope>NUCLEOTIDE SEQUENCE [LARGE SCALE GENOMIC DNA]</scope>
    <source>
        <strain evidence="2 3">DSM 106739</strain>
    </source>
</reference>
<sequence length="184" mass="18997">MKSVSSIAAVLLPLALMACGQRPSEPQRIEPGLVAPGGAAEPAAKDQPGPVAFTLVEGPAQLATGGACNFDLIAGVSRDNETIEVTRDLAKLYTGWAAVAVEGGVLASDIRLVLAGAKTYELVTRADRRKDVADYFKVPALENAGFAATASAQGVDPGEYTLKVVLRGSGGQFECGVTKKVVVR</sequence>
<evidence type="ECO:0000313" key="3">
    <source>
        <dbReference type="Proteomes" id="UP000561045"/>
    </source>
</evidence>
<accession>A0A840BHX2</accession>
<name>A0A840BHX2_9RHOO</name>
<dbReference type="Proteomes" id="UP000561045">
    <property type="component" value="Unassembled WGS sequence"/>
</dbReference>
<organism evidence="2 3">
    <name type="scientific">Niveibacterium umoris</name>
    <dbReference type="NCBI Taxonomy" id="1193620"/>
    <lineage>
        <taxon>Bacteria</taxon>
        <taxon>Pseudomonadati</taxon>
        <taxon>Pseudomonadota</taxon>
        <taxon>Betaproteobacteria</taxon>
        <taxon>Rhodocyclales</taxon>
        <taxon>Rhodocyclaceae</taxon>
        <taxon>Niveibacterium</taxon>
    </lineage>
</organism>